<dbReference type="PANTHER" id="PTHR43098:SF2">
    <property type="entry name" value="FAD-BINDING MONOOXYGENASE AUSB-RELATED"/>
    <property type="match status" value="1"/>
</dbReference>
<protein>
    <submittedName>
        <fullName evidence="7">Uncharacterized protein</fullName>
    </submittedName>
</protein>
<comment type="cofactor">
    <cofactor evidence="1">
        <name>FAD</name>
        <dbReference type="ChEBI" id="CHEBI:57692"/>
    </cofactor>
</comment>
<evidence type="ECO:0000256" key="6">
    <source>
        <dbReference type="ARBA" id="ARBA00023002"/>
    </source>
</evidence>
<evidence type="ECO:0000256" key="1">
    <source>
        <dbReference type="ARBA" id="ARBA00001974"/>
    </source>
</evidence>
<comment type="caution">
    <text evidence="7">The sequence shown here is derived from an EMBL/GenBank/DDBJ whole genome shotgun (WGS) entry which is preliminary data.</text>
</comment>
<keyword evidence="6" id="KW-0560">Oxidoreductase</keyword>
<dbReference type="AlphaFoldDB" id="A0A9P9WQ21"/>
<keyword evidence="3" id="KW-0285">Flavoprotein</keyword>
<name>A0A9P9WQ21_9PEZI</name>
<comment type="similarity">
    <text evidence="2">Belongs to the FAD-binding monooxygenase family.</text>
</comment>
<dbReference type="InterPro" id="IPR050775">
    <property type="entry name" value="FAD-binding_Monooxygenases"/>
</dbReference>
<keyword evidence="4" id="KW-0274">FAD</keyword>
<proteinExistence type="inferred from homology"/>
<dbReference type="Proteomes" id="UP000829685">
    <property type="component" value="Unassembled WGS sequence"/>
</dbReference>
<gene>
    <name evidence="7" type="ORF">JX265_004714</name>
</gene>
<dbReference type="EMBL" id="JAFIMR010000009">
    <property type="protein sequence ID" value="KAI1874506.1"/>
    <property type="molecule type" value="Genomic_DNA"/>
</dbReference>
<organism evidence="7 8">
    <name type="scientific">Neoarthrinium moseri</name>
    <dbReference type="NCBI Taxonomy" id="1658444"/>
    <lineage>
        <taxon>Eukaryota</taxon>
        <taxon>Fungi</taxon>
        <taxon>Dikarya</taxon>
        <taxon>Ascomycota</taxon>
        <taxon>Pezizomycotina</taxon>
        <taxon>Sordariomycetes</taxon>
        <taxon>Xylariomycetidae</taxon>
        <taxon>Amphisphaeriales</taxon>
        <taxon>Apiosporaceae</taxon>
        <taxon>Neoarthrinium</taxon>
    </lineage>
</organism>
<dbReference type="Gene3D" id="3.50.50.60">
    <property type="entry name" value="FAD/NAD(P)-binding domain"/>
    <property type="match status" value="3"/>
</dbReference>
<dbReference type="GO" id="GO:0016491">
    <property type="term" value="F:oxidoreductase activity"/>
    <property type="evidence" value="ECO:0007669"/>
    <property type="project" value="UniProtKB-KW"/>
</dbReference>
<evidence type="ECO:0000313" key="8">
    <source>
        <dbReference type="Proteomes" id="UP000829685"/>
    </source>
</evidence>
<keyword evidence="5" id="KW-0521">NADP</keyword>
<evidence type="ECO:0000313" key="7">
    <source>
        <dbReference type="EMBL" id="KAI1874506.1"/>
    </source>
</evidence>
<keyword evidence="8" id="KW-1185">Reference proteome</keyword>
<dbReference type="PANTHER" id="PTHR43098">
    <property type="entry name" value="L-ORNITHINE N(5)-MONOOXYGENASE-RELATED"/>
    <property type="match status" value="1"/>
</dbReference>
<reference evidence="7" key="1">
    <citation type="submission" date="2021-03" db="EMBL/GenBank/DDBJ databases">
        <title>Revisited historic fungal species revealed as producer of novel bioactive compounds through whole genome sequencing and comparative genomics.</title>
        <authorList>
            <person name="Vignolle G.A."/>
            <person name="Hochenegger N."/>
            <person name="Mach R.L."/>
            <person name="Mach-Aigner A.R."/>
            <person name="Javad Rahimi M."/>
            <person name="Salim K.A."/>
            <person name="Chan C.M."/>
            <person name="Lim L.B.L."/>
            <person name="Cai F."/>
            <person name="Druzhinina I.S."/>
            <person name="U'Ren J.M."/>
            <person name="Derntl C."/>
        </authorList>
    </citation>
    <scope>NUCLEOTIDE SEQUENCE</scope>
    <source>
        <strain evidence="7">TUCIM 5799</strain>
    </source>
</reference>
<evidence type="ECO:0000256" key="4">
    <source>
        <dbReference type="ARBA" id="ARBA00022827"/>
    </source>
</evidence>
<evidence type="ECO:0000256" key="5">
    <source>
        <dbReference type="ARBA" id="ARBA00022857"/>
    </source>
</evidence>
<accession>A0A9P9WQ21</accession>
<evidence type="ECO:0000256" key="2">
    <source>
        <dbReference type="ARBA" id="ARBA00010139"/>
    </source>
</evidence>
<sequence length="633" mass="70859">MMLPDLAKKYAQEREKRMRPDGMNQFVDARSPLVQDLAKDPWVDYEALAAQELPVKNGDRVKFLIVGCGHNGLLFASRLIGAGFKSEDILLVDVAGGWGGTWYWNRYPGLMCDVEGYVYLPLLEETGYIPKHKYSFGHEIRGQSDRIAKKWNLQALFCTKVNEMKWDSNGAHWSVDMTRQLGTDREPTSIALKAQFVLSAGGILAVPKIPRAPGFQDFRARHHVFHTSRWDYAYTGGSQEIPDLVNLQDKRVAIIGTGATAVQAVPHLARWAKHLYVVQRTPSYCGERSQRLTTLESWKETADGTGWQERRSDNFNHMITNDPLDVDLVNDGWTDTPGGFGLIGNPEIVTPETVETHVDKALRVDAVRTEKVRARIAYEVRDPDTAEKLKPWYPSWCKRPTFNDDYLASFNRPNVTLIDTDGKGIDRFDQDGFVANGEKFEIDLLVMGTGFVSAAAHDPAERQDSKILGRDGRSIAEKWDSPDFGTLFGVASHQFPNFFAYHLQGSAHTYNMTSAFDTAAKLVAGIIAEASRTGPYAESLVIEATKEGEDRYTAEVKKRSLGASTLTICTPGYFTLDGELAKKPESATEIDMKARKAAWMTGINDFKRFIREFTDRKDLEGFTVSDGDGNVVR</sequence>
<dbReference type="SUPFAM" id="SSF51905">
    <property type="entry name" value="FAD/NAD(P)-binding domain"/>
    <property type="match status" value="2"/>
</dbReference>
<evidence type="ECO:0000256" key="3">
    <source>
        <dbReference type="ARBA" id="ARBA00022630"/>
    </source>
</evidence>
<dbReference type="InterPro" id="IPR036188">
    <property type="entry name" value="FAD/NAD-bd_sf"/>
</dbReference>